<keyword evidence="3" id="KW-0732">Signal</keyword>
<dbReference type="EMBL" id="VHII01000006">
    <property type="protein sequence ID" value="KAF1389049.1"/>
    <property type="molecule type" value="Genomic_DNA"/>
</dbReference>
<dbReference type="CDD" id="cd19415">
    <property type="entry name" value="lipocalin_ApoM_AGP"/>
    <property type="match status" value="1"/>
</dbReference>
<dbReference type="PANTHER" id="PTHR11967:SF2">
    <property type="entry name" value="ALPHA-1-ACID GLYCOPROTEIN 1"/>
    <property type="match status" value="1"/>
</dbReference>
<evidence type="ECO:0000256" key="3">
    <source>
        <dbReference type="ARBA" id="ARBA00022729"/>
    </source>
</evidence>
<evidence type="ECO:0000313" key="5">
    <source>
        <dbReference type="EMBL" id="KAF1389049.1"/>
    </source>
</evidence>
<evidence type="ECO:0008006" key="7">
    <source>
        <dbReference type="Google" id="ProtNLM"/>
    </source>
</evidence>
<organism evidence="5 6">
    <name type="scientific">Perca fluviatilis</name>
    <name type="common">European perch</name>
    <dbReference type="NCBI Taxonomy" id="8168"/>
    <lineage>
        <taxon>Eukaryota</taxon>
        <taxon>Metazoa</taxon>
        <taxon>Chordata</taxon>
        <taxon>Craniata</taxon>
        <taxon>Vertebrata</taxon>
        <taxon>Euteleostomi</taxon>
        <taxon>Actinopterygii</taxon>
        <taxon>Neopterygii</taxon>
        <taxon>Teleostei</taxon>
        <taxon>Neoteleostei</taxon>
        <taxon>Acanthomorphata</taxon>
        <taxon>Eupercaria</taxon>
        <taxon>Perciformes</taxon>
        <taxon>Percoidei</taxon>
        <taxon>Percidae</taxon>
        <taxon>Percinae</taxon>
        <taxon>Perca</taxon>
    </lineage>
</organism>
<reference evidence="5 6" key="1">
    <citation type="submission" date="2019-06" db="EMBL/GenBank/DDBJ databases">
        <title>A chromosome-scale genome assembly of the European perch, Perca fluviatilis.</title>
        <authorList>
            <person name="Roques C."/>
            <person name="Zahm M."/>
            <person name="Cabau C."/>
            <person name="Klopp C."/>
            <person name="Bouchez O."/>
            <person name="Donnadieu C."/>
            <person name="Kuhl H."/>
            <person name="Gislard M."/>
            <person name="Guendouz S."/>
            <person name="Journot L."/>
            <person name="Haffray P."/>
            <person name="Bestin A."/>
            <person name="Morvezen R."/>
            <person name="Feron R."/>
            <person name="Wen M."/>
            <person name="Jouanno E."/>
            <person name="Herpin A."/>
            <person name="Schartl M."/>
            <person name="Postlethwait J."/>
            <person name="Schaerlinger B."/>
            <person name="Chardard D."/>
            <person name="Lecocq T."/>
            <person name="Poncet C."/>
            <person name="Jaffrelo L."/>
            <person name="Lampietro C."/>
            <person name="Guiguen Y."/>
        </authorList>
    </citation>
    <scope>NUCLEOTIDE SEQUENCE [LARGE SCALE GENOMIC DNA]</scope>
    <source>
        <tissue evidence="5">Blood</tissue>
    </source>
</reference>
<evidence type="ECO:0000256" key="1">
    <source>
        <dbReference type="ARBA" id="ARBA00004613"/>
    </source>
</evidence>
<sequence>MLNKRNLHGHQKTFTGASEFGETPSSPLLALAQQIFLFFFMKSQRANKSALEVFCCSFSDMLCSAADSPSSVCLTMALPVVVFLLALTSLSAASAPDCKDLVEPFIPEDPKLVFGKWVYVMGAGDPKPYHKALESLKSSWIDLSPTSDSQVVTLRWGDHCFNRCILGEVNATVTGIATTFRKNLSDHKGHILKTCSDCLLWTDTFRNGDVTGRYILQFTRTGKMDPKDVEIFKKQVGCLNFPDNFHSYDGKTELCPDDKESTE</sequence>
<evidence type="ECO:0000313" key="6">
    <source>
        <dbReference type="Proteomes" id="UP000465112"/>
    </source>
</evidence>
<protein>
    <recommendedName>
        <fullName evidence="7">Apolipoprotein M</fullName>
    </recommendedName>
</protein>
<keyword evidence="4" id="KW-0325">Glycoprotein</keyword>
<name>A0A6A5FBX1_PERFL</name>
<comment type="subcellular location">
    <subcellularLocation>
        <location evidence="1">Secreted</location>
    </subcellularLocation>
</comment>
<accession>A0A6A5FBX1</accession>
<dbReference type="AlphaFoldDB" id="A0A6A5FBX1"/>
<dbReference type="InterPro" id="IPR012674">
    <property type="entry name" value="Calycin"/>
</dbReference>
<proteinExistence type="predicted"/>
<dbReference type="Gene3D" id="2.40.128.20">
    <property type="match status" value="1"/>
</dbReference>
<dbReference type="GO" id="GO:0005576">
    <property type="term" value="C:extracellular region"/>
    <property type="evidence" value="ECO:0007669"/>
    <property type="project" value="UniProtKB-SubCell"/>
</dbReference>
<dbReference type="Proteomes" id="UP000465112">
    <property type="component" value="Chromosome 6"/>
</dbReference>
<keyword evidence="6" id="KW-1185">Reference proteome</keyword>
<comment type="caution">
    <text evidence="5">The sequence shown here is derived from an EMBL/GenBank/DDBJ whole genome shotgun (WGS) entry which is preliminary data.</text>
</comment>
<dbReference type="PANTHER" id="PTHR11967">
    <property type="entry name" value="ALPHA-1-ACID GLYCOPROTEIN"/>
    <property type="match status" value="1"/>
</dbReference>
<gene>
    <name evidence="5" type="ORF">PFLUV_G00069410</name>
</gene>
<dbReference type="SUPFAM" id="SSF50814">
    <property type="entry name" value="Lipocalins"/>
    <property type="match status" value="1"/>
</dbReference>
<evidence type="ECO:0000256" key="4">
    <source>
        <dbReference type="ARBA" id="ARBA00023180"/>
    </source>
</evidence>
<evidence type="ECO:0000256" key="2">
    <source>
        <dbReference type="ARBA" id="ARBA00022525"/>
    </source>
</evidence>
<keyword evidence="2" id="KW-0964">Secreted</keyword>